<gene>
    <name evidence="4" type="primary">SPOSA6832_00468</name>
</gene>
<dbReference type="InterPro" id="IPR007220">
    <property type="entry name" value="ORC2"/>
</dbReference>
<dbReference type="AlphaFoldDB" id="A0A0D6EGR3"/>
<comment type="subcellular location">
    <subcellularLocation>
        <location evidence="1">Nucleus</location>
    </subcellularLocation>
</comment>
<dbReference type="PANTHER" id="PTHR14052:SF0">
    <property type="entry name" value="ORIGIN RECOGNITION COMPLEX SUBUNIT 2"/>
    <property type="match status" value="1"/>
</dbReference>
<dbReference type="GO" id="GO:0003688">
    <property type="term" value="F:DNA replication origin binding"/>
    <property type="evidence" value="ECO:0007669"/>
    <property type="project" value="UniProtKB-UniRule"/>
</dbReference>
<evidence type="ECO:0000259" key="3">
    <source>
        <dbReference type="Pfam" id="PF04084"/>
    </source>
</evidence>
<keyword evidence="1" id="KW-0539">Nucleus</keyword>
<dbReference type="OrthoDB" id="346673at2759"/>
<dbReference type="Pfam" id="PF04084">
    <property type="entry name" value="RecA-like_ORC2"/>
    <property type="match status" value="1"/>
</dbReference>
<dbReference type="GO" id="GO:0005664">
    <property type="term" value="C:nuclear origin of replication recognition complex"/>
    <property type="evidence" value="ECO:0007669"/>
    <property type="project" value="UniProtKB-UniRule"/>
</dbReference>
<feature type="region of interest" description="Disordered" evidence="2">
    <location>
        <begin position="1"/>
        <end position="71"/>
    </location>
</feature>
<dbReference type="GO" id="GO:0006260">
    <property type="term" value="P:DNA replication"/>
    <property type="evidence" value="ECO:0007669"/>
    <property type="project" value="UniProtKB-UniRule"/>
</dbReference>
<organism evidence="4 5">
    <name type="scientific">Sporidiobolus salmonicolor</name>
    <name type="common">Yeast-like fungus</name>
    <name type="synonym">Sporobolomyces salmonicolor</name>
    <dbReference type="NCBI Taxonomy" id="5005"/>
    <lineage>
        <taxon>Eukaryota</taxon>
        <taxon>Fungi</taxon>
        <taxon>Dikarya</taxon>
        <taxon>Basidiomycota</taxon>
        <taxon>Pucciniomycotina</taxon>
        <taxon>Microbotryomycetes</taxon>
        <taxon>Sporidiobolales</taxon>
        <taxon>Sporidiobolaceae</taxon>
        <taxon>Sporobolomyces</taxon>
    </lineage>
</organism>
<proteinExistence type="inferred from homology"/>
<evidence type="ECO:0000313" key="5">
    <source>
        <dbReference type="Proteomes" id="UP000243876"/>
    </source>
</evidence>
<reference evidence="5" key="1">
    <citation type="submission" date="2015-02" db="EMBL/GenBank/DDBJ databases">
        <authorList>
            <person name="Gon?alves P."/>
        </authorList>
    </citation>
    <scope>NUCLEOTIDE SEQUENCE [LARGE SCALE GENOMIC DNA]</scope>
</reference>
<accession>A0A0D6EGR3</accession>
<protein>
    <recommendedName>
        <fullName evidence="1">Origin recognition complex subunit 2</fullName>
    </recommendedName>
</protein>
<dbReference type="EMBL" id="CENE01000001">
    <property type="protein sequence ID" value="CEQ38983.1"/>
    <property type="molecule type" value="Genomic_DNA"/>
</dbReference>
<comment type="subunit">
    <text evidence="1">Component of the origin recognition complex (ORC).</text>
</comment>
<keyword evidence="5" id="KW-1185">Reference proteome</keyword>
<name>A0A0D6EGR3_SPOSA</name>
<evidence type="ECO:0000313" key="4">
    <source>
        <dbReference type="EMBL" id="CEQ38983.1"/>
    </source>
</evidence>
<dbReference type="InterPro" id="IPR056772">
    <property type="entry name" value="RecA-like_ORC2"/>
</dbReference>
<sequence>MPPLAKKRRTSTPNSSPAKLSAKAKGKRKASAPTAAPSPSPRRRPRLHRPADSDDSASDSEDDYRDDHDLNNASTTFVTASAGDAYLLYSTQPSQTTDTLLSTSIDPAFTLSSYATALSHFDSLEHAAFRGQRDLSQARVQRLEARFPKWRWEMQQGFNILLTGLGSKRTVLNGFAEQARKTGHIVVVNGFDTASAMADIVTALEDLVRLQGEGNEPEEMNATPKKRARGNQAKDSPTKRGKVGAPSHSAPSTTAYRSARPVPALESRVRKLCTVLSPRSMSTAKASPPIFLVIHSLDAPSLRLTKHLSLLALLAAQPRIHLIASIDHVRAPLLFPTALATARPLHASISSVRNRTTEPPDTTHLRAFTFLYYDASTLLPYTREVLSQGHLSKLLPPSIFPPLSSSLDPTASSLAQSTTHVLASVTERAKRLFNMLGRQQVAVGEMLTREVERGMRLDAREGDKAPVVAMSLATFKTLATDALIATHPDQVDGLLSEFKDHGVVRSSTVAPEIVEGVNDDDEELEGAGGGGSAEWVWIPLGREALEEVLEELGIDE</sequence>
<comment type="similarity">
    <text evidence="1">Belongs to the ORC2 family.</text>
</comment>
<dbReference type="PANTHER" id="PTHR14052">
    <property type="entry name" value="ORIGIN RECOGNITION COMPLEX SUBUNIT 2"/>
    <property type="match status" value="1"/>
</dbReference>
<evidence type="ECO:0000256" key="1">
    <source>
        <dbReference type="RuleBase" id="RU368084"/>
    </source>
</evidence>
<keyword evidence="1" id="KW-0235">DNA replication</keyword>
<evidence type="ECO:0000256" key="2">
    <source>
        <dbReference type="SAM" id="MobiDB-lite"/>
    </source>
</evidence>
<feature type="compositionally biased region" description="Basic residues" evidence="2">
    <location>
        <begin position="1"/>
        <end position="10"/>
    </location>
</feature>
<feature type="region of interest" description="Disordered" evidence="2">
    <location>
        <begin position="212"/>
        <end position="261"/>
    </location>
</feature>
<feature type="domain" description="Origin recognition complex subunit 2 RecA-like" evidence="3">
    <location>
        <begin position="143"/>
        <end position="374"/>
    </location>
</feature>
<feature type="compositionally biased region" description="Acidic residues" evidence="2">
    <location>
        <begin position="53"/>
        <end position="64"/>
    </location>
</feature>
<comment type="function">
    <text evidence="1">Component of the origin recognition complex (ORC) that binds origins of replication. DNA-binding is ATP-dependent. ORC is required to assemble the pre-replication complex necessary to initiate DNA replication.</text>
</comment>
<dbReference type="Proteomes" id="UP000243876">
    <property type="component" value="Unassembled WGS sequence"/>
</dbReference>